<dbReference type="InterPro" id="IPR000524">
    <property type="entry name" value="Tscrpt_reg_HTH_GntR"/>
</dbReference>
<proteinExistence type="predicted"/>
<gene>
    <name evidence="5" type="ORF">GCM10025867_11870</name>
</gene>
<evidence type="ECO:0000313" key="6">
    <source>
        <dbReference type="Proteomes" id="UP001321486"/>
    </source>
</evidence>
<evidence type="ECO:0000256" key="1">
    <source>
        <dbReference type="ARBA" id="ARBA00023015"/>
    </source>
</evidence>
<dbReference type="InterPro" id="IPR036390">
    <property type="entry name" value="WH_DNA-bd_sf"/>
</dbReference>
<dbReference type="Gene3D" id="1.20.120.530">
    <property type="entry name" value="GntR ligand-binding domain-like"/>
    <property type="match status" value="1"/>
</dbReference>
<dbReference type="Gene3D" id="1.10.10.10">
    <property type="entry name" value="Winged helix-like DNA-binding domain superfamily/Winged helix DNA-binding domain"/>
    <property type="match status" value="1"/>
</dbReference>
<dbReference type="SMART" id="SM00895">
    <property type="entry name" value="FCD"/>
    <property type="match status" value="1"/>
</dbReference>
<dbReference type="Pfam" id="PF07729">
    <property type="entry name" value="FCD"/>
    <property type="match status" value="1"/>
</dbReference>
<accession>A0ABM8GKM9</accession>
<organism evidence="5 6">
    <name type="scientific">Frondihabitans sucicola</name>
    <dbReference type="NCBI Taxonomy" id="1268041"/>
    <lineage>
        <taxon>Bacteria</taxon>
        <taxon>Bacillati</taxon>
        <taxon>Actinomycetota</taxon>
        <taxon>Actinomycetes</taxon>
        <taxon>Micrococcales</taxon>
        <taxon>Microbacteriaceae</taxon>
        <taxon>Frondihabitans</taxon>
    </lineage>
</organism>
<sequence>MHSHVVRSLGQEIVDGILPRGAILNLEVLSARFSVSRSVLREALRVLESLGMVEPRQRVGTQVLPREDWDVMNPLVIGWRGRSSDYFVQMRELLELRLGLEPVAARLAATAFTPLQASLVQRAAATMVSASASGDQRAYLEADVAFHTSILRGSGNAVLAHFATTIEALLRTRTEERRLTITEYTPASAHRHNELARALVERDATAAHRWSDELLTATLDEFVREAPAR</sequence>
<dbReference type="PROSITE" id="PS50949">
    <property type="entry name" value="HTH_GNTR"/>
    <property type="match status" value="1"/>
</dbReference>
<evidence type="ECO:0000313" key="5">
    <source>
        <dbReference type="EMBL" id="BDZ48946.1"/>
    </source>
</evidence>
<dbReference type="PANTHER" id="PTHR43537:SF44">
    <property type="entry name" value="GNTR FAMILY REGULATORY PROTEIN"/>
    <property type="match status" value="1"/>
</dbReference>
<evidence type="ECO:0000256" key="3">
    <source>
        <dbReference type="ARBA" id="ARBA00023163"/>
    </source>
</evidence>
<dbReference type="SMART" id="SM00345">
    <property type="entry name" value="HTH_GNTR"/>
    <property type="match status" value="1"/>
</dbReference>
<evidence type="ECO:0000256" key="2">
    <source>
        <dbReference type="ARBA" id="ARBA00023125"/>
    </source>
</evidence>
<evidence type="ECO:0000259" key="4">
    <source>
        <dbReference type="PROSITE" id="PS50949"/>
    </source>
</evidence>
<dbReference type="EMBL" id="AP027732">
    <property type="protein sequence ID" value="BDZ48946.1"/>
    <property type="molecule type" value="Genomic_DNA"/>
</dbReference>
<dbReference type="PANTHER" id="PTHR43537">
    <property type="entry name" value="TRANSCRIPTIONAL REGULATOR, GNTR FAMILY"/>
    <property type="match status" value="1"/>
</dbReference>
<keyword evidence="6" id="KW-1185">Reference proteome</keyword>
<dbReference type="Proteomes" id="UP001321486">
    <property type="component" value="Chromosome"/>
</dbReference>
<keyword evidence="2" id="KW-0238">DNA-binding</keyword>
<dbReference type="SUPFAM" id="SSF46785">
    <property type="entry name" value="Winged helix' DNA-binding domain"/>
    <property type="match status" value="1"/>
</dbReference>
<keyword evidence="1" id="KW-0805">Transcription regulation</keyword>
<protein>
    <submittedName>
        <fullName evidence="5">GntR family transcriptional regulator</fullName>
    </submittedName>
</protein>
<keyword evidence="3" id="KW-0804">Transcription</keyword>
<dbReference type="Pfam" id="PF00392">
    <property type="entry name" value="GntR"/>
    <property type="match status" value="1"/>
</dbReference>
<dbReference type="InterPro" id="IPR036388">
    <property type="entry name" value="WH-like_DNA-bd_sf"/>
</dbReference>
<dbReference type="InterPro" id="IPR008920">
    <property type="entry name" value="TF_FadR/GntR_C"/>
</dbReference>
<feature type="domain" description="HTH gntR-type" evidence="4">
    <location>
        <begin position="1"/>
        <end position="66"/>
    </location>
</feature>
<name>A0ABM8GKM9_9MICO</name>
<dbReference type="InterPro" id="IPR011711">
    <property type="entry name" value="GntR_C"/>
</dbReference>
<dbReference type="SUPFAM" id="SSF48008">
    <property type="entry name" value="GntR ligand-binding domain-like"/>
    <property type="match status" value="1"/>
</dbReference>
<reference evidence="6" key="1">
    <citation type="journal article" date="2019" name="Int. J. Syst. Evol. Microbiol.">
        <title>The Global Catalogue of Microorganisms (GCM) 10K type strain sequencing project: providing services to taxonomists for standard genome sequencing and annotation.</title>
        <authorList>
            <consortium name="The Broad Institute Genomics Platform"/>
            <consortium name="The Broad Institute Genome Sequencing Center for Infectious Disease"/>
            <person name="Wu L."/>
            <person name="Ma J."/>
        </authorList>
    </citation>
    <scope>NUCLEOTIDE SEQUENCE [LARGE SCALE GENOMIC DNA]</scope>
    <source>
        <strain evidence="6">NBRC 108728</strain>
    </source>
</reference>
<dbReference type="CDD" id="cd07377">
    <property type="entry name" value="WHTH_GntR"/>
    <property type="match status" value="1"/>
</dbReference>